<accession>A0A2X4WGH1</accession>
<dbReference type="Proteomes" id="UP000249134">
    <property type="component" value="Chromosome 1"/>
</dbReference>
<dbReference type="EMBL" id="LS483476">
    <property type="protein sequence ID" value="SQI61929.1"/>
    <property type="molecule type" value="Genomic_DNA"/>
</dbReference>
<evidence type="ECO:0000313" key="1">
    <source>
        <dbReference type="EMBL" id="SQI61929.1"/>
    </source>
</evidence>
<organism evidence="1 2">
    <name type="scientific">Lederbergia lenta</name>
    <name type="common">Bacillus lentus</name>
    <dbReference type="NCBI Taxonomy" id="1467"/>
    <lineage>
        <taxon>Bacteria</taxon>
        <taxon>Bacillati</taxon>
        <taxon>Bacillota</taxon>
        <taxon>Bacilli</taxon>
        <taxon>Bacillales</taxon>
        <taxon>Bacillaceae</taxon>
        <taxon>Lederbergia</taxon>
    </lineage>
</organism>
<gene>
    <name evidence="1" type="ORF">NCTC4824_03497</name>
</gene>
<evidence type="ECO:0000313" key="2">
    <source>
        <dbReference type="Proteomes" id="UP000249134"/>
    </source>
</evidence>
<name>A0A2X4WGH1_LEDLE</name>
<dbReference type="InterPro" id="IPR018743">
    <property type="entry name" value="DUF2292"/>
</dbReference>
<dbReference type="AlphaFoldDB" id="A0A2X4WGH1"/>
<reference evidence="1 2" key="1">
    <citation type="submission" date="2018-06" db="EMBL/GenBank/DDBJ databases">
        <authorList>
            <consortium name="Pathogen Informatics"/>
            <person name="Doyle S."/>
        </authorList>
    </citation>
    <scope>NUCLEOTIDE SEQUENCE [LARGE SCALE GENOMIC DNA]</scope>
    <source>
        <strain evidence="1 2">NCTC4824</strain>
    </source>
</reference>
<dbReference type="RefSeq" id="WP_082788705.1">
    <property type="nucleotide sequence ID" value="NZ_CBCSGM010000003.1"/>
</dbReference>
<protein>
    <submittedName>
        <fullName evidence="1">YezD protein</fullName>
    </submittedName>
</protein>
<dbReference type="KEGG" id="blen:NCTC4824_03497"/>
<proteinExistence type="predicted"/>
<keyword evidence="2" id="KW-1185">Reference proteome</keyword>
<sequence length="55" mass="6274">MASYDEKIIEYIKSELNSINFGSVIITIHDGKITQIDKNEKKRFPHPVKLGSAKK</sequence>
<dbReference type="Pfam" id="PF10055">
    <property type="entry name" value="DUF2292"/>
    <property type="match status" value="1"/>
</dbReference>